<accession>A0A5N6WIS4</accession>
<keyword evidence="2" id="KW-1185">Reference proteome</keyword>
<proteinExistence type="predicted"/>
<dbReference type="AlphaFoldDB" id="A0A5N6WIS4"/>
<name>A0A5N6WIS4_9EURO</name>
<protein>
    <submittedName>
        <fullName evidence="1">Uncharacterized protein</fullName>
    </submittedName>
</protein>
<reference evidence="2" key="1">
    <citation type="submission" date="2019-04" db="EMBL/GenBank/DDBJ databases">
        <title>Friends and foes A comparative genomics studyof 23 Aspergillus species from section Flavi.</title>
        <authorList>
            <consortium name="DOE Joint Genome Institute"/>
            <person name="Kjaerbolling I."/>
            <person name="Vesth T."/>
            <person name="Frisvad J.C."/>
            <person name="Nybo J.L."/>
            <person name="Theobald S."/>
            <person name="Kildgaard S."/>
            <person name="Isbrandt T."/>
            <person name="Kuo A."/>
            <person name="Sato A."/>
            <person name="Lyhne E.K."/>
            <person name="Kogle M.E."/>
            <person name="Wiebenga A."/>
            <person name="Kun R.S."/>
            <person name="Lubbers R.J."/>
            <person name="Makela M.R."/>
            <person name="Barry K."/>
            <person name="Chovatia M."/>
            <person name="Clum A."/>
            <person name="Daum C."/>
            <person name="Haridas S."/>
            <person name="He G."/>
            <person name="LaButti K."/>
            <person name="Lipzen A."/>
            <person name="Mondo S."/>
            <person name="Riley R."/>
            <person name="Salamov A."/>
            <person name="Simmons B.A."/>
            <person name="Magnuson J.K."/>
            <person name="Henrissat B."/>
            <person name="Mortensen U.H."/>
            <person name="Larsen T.O."/>
            <person name="Devries R.P."/>
            <person name="Grigoriev I.V."/>
            <person name="Machida M."/>
            <person name="Baker S.E."/>
            <person name="Andersen M.R."/>
        </authorList>
    </citation>
    <scope>NUCLEOTIDE SEQUENCE [LARGE SCALE GENOMIC DNA]</scope>
    <source>
        <strain evidence="2">CBS 130017</strain>
    </source>
</reference>
<gene>
    <name evidence="1" type="ORF">BDV39DRAFT_211381</name>
</gene>
<sequence>MRSESMDAAIVEVKPYCGQSSRMCPSRSLTIKACFPRARHRDKPFVFYMAKVHMAWLLKNERMSSNSSSMSLTLLCGTAQAVAISLNLQRHSSQPIGCSDRIEGQGNVAWLLLLFFPSGKASLLTSDYLRASSLYSAHHVRLKARDSAVVPAAGIRFKNTTLGYVI</sequence>
<evidence type="ECO:0000313" key="1">
    <source>
        <dbReference type="EMBL" id="KAE8320764.1"/>
    </source>
</evidence>
<dbReference type="Proteomes" id="UP000325945">
    <property type="component" value="Unassembled WGS sequence"/>
</dbReference>
<evidence type="ECO:0000313" key="2">
    <source>
        <dbReference type="Proteomes" id="UP000325945"/>
    </source>
</evidence>
<organism evidence="1 2">
    <name type="scientific">Aspergillus sergii</name>
    <dbReference type="NCBI Taxonomy" id="1034303"/>
    <lineage>
        <taxon>Eukaryota</taxon>
        <taxon>Fungi</taxon>
        <taxon>Dikarya</taxon>
        <taxon>Ascomycota</taxon>
        <taxon>Pezizomycotina</taxon>
        <taxon>Eurotiomycetes</taxon>
        <taxon>Eurotiomycetidae</taxon>
        <taxon>Eurotiales</taxon>
        <taxon>Aspergillaceae</taxon>
        <taxon>Aspergillus</taxon>
        <taxon>Aspergillus subgen. Circumdati</taxon>
    </lineage>
</organism>
<dbReference type="EMBL" id="ML741899">
    <property type="protein sequence ID" value="KAE8320764.1"/>
    <property type="molecule type" value="Genomic_DNA"/>
</dbReference>